<dbReference type="GO" id="GO:0051301">
    <property type="term" value="P:cell division"/>
    <property type="evidence" value="ECO:0007669"/>
    <property type="project" value="UniProtKB-KW"/>
</dbReference>
<gene>
    <name evidence="7" type="ORF">MVEN_01660700</name>
</gene>
<feature type="domain" description="Cyclin-like" evidence="6">
    <location>
        <begin position="404"/>
        <end position="467"/>
    </location>
</feature>
<dbReference type="SUPFAM" id="SSF47954">
    <property type="entry name" value="Cyclin-like"/>
    <property type="match status" value="2"/>
</dbReference>
<evidence type="ECO:0000313" key="8">
    <source>
        <dbReference type="Proteomes" id="UP000620124"/>
    </source>
</evidence>
<keyword evidence="3" id="KW-0131">Cell cycle</keyword>
<dbReference type="Gene3D" id="1.10.472.10">
    <property type="entry name" value="Cyclin-like"/>
    <property type="match status" value="2"/>
</dbReference>
<dbReference type="Pfam" id="PF02984">
    <property type="entry name" value="Cyclin_C"/>
    <property type="match status" value="1"/>
</dbReference>
<dbReference type="InterPro" id="IPR039361">
    <property type="entry name" value="Cyclin"/>
</dbReference>
<dbReference type="PANTHER" id="PTHR10177">
    <property type="entry name" value="CYCLINS"/>
    <property type="match status" value="1"/>
</dbReference>
<name>A0A8H7CP53_9AGAR</name>
<dbReference type="FunFam" id="1.10.472.10:FF:000001">
    <property type="entry name" value="G2/mitotic-specific cyclin"/>
    <property type="match status" value="1"/>
</dbReference>
<feature type="compositionally biased region" description="Low complexity" evidence="5">
    <location>
        <begin position="50"/>
        <end position="67"/>
    </location>
</feature>
<keyword evidence="1" id="KW-0132">Cell division</keyword>
<dbReference type="Pfam" id="PF00134">
    <property type="entry name" value="Cyclin_N"/>
    <property type="match status" value="1"/>
</dbReference>
<comment type="caution">
    <text evidence="7">The sequence shown here is derived from an EMBL/GenBank/DDBJ whole genome shotgun (WGS) entry which is preliminary data.</text>
</comment>
<evidence type="ECO:0000259" key="6">
    <source>
        <dbReference type="SMART" id="SM00385"/>
    </source>
</evidence>
<evidence type="ECO:0000256" key="2">
    <source>
        <dbReference type="ARBA" id="ARBA00023127"/>
    </source>
</evidence>
<dbReference type="Proteomes" id="UP000620124">
    <property type="component" value="Unassembled WGS sequence"/>
</dbReference>
<accession>A0A8H7CP53</accession>
<proteinExistence type="inferred from homology"/>
<feature type="region of interest" description="Disordered" evidence="5">
    <location>
        <begin position="1"/>
        <end position="69"/>
    </location>
</feature>
<organism evidence="7 8">
    <name type="scientific">Mycena venus</name>
    <dbReference type="NCBI Taxonomy" id="2733690"/>
    <lineage>
        <taxon>Eukaryota</taxon>
        <taxon>Fungi</taxon>
        <taxon>Dikarya</taxon>
        <taxon>Basidiomycota</taxon>
        <taxon>Agaricomycotina</taxon>
        <taxon>Agaricomycetes</taxon>
        <taxon>Agaricomycetidae</taxon>
        <taxon>Agaricales</taxon>
        <taxon>Marasmiineae</taxon>
        <taxon>Mycenaceae</taxon>
        <taxon>Mycena</taxon>
    </lineage>
</organism>
<evidence type="ECO:0000256" key="4">
    <source>
        <dbReference type="RuleBase" id="RU000383"/>
    </source>
</evidence>
<feature type="compositionally biased region" description="Pro residues" evidence="5">
    <location>
        <begin position="149"/>
        <end position="162"/>
    </location>
</feature>
<dbReference type="OrthoDB" id="5590282at2759"/>
<evidence type="ECO:0000256" key="3">
    <source>
        <dbReference type="ARBA" id="ARBA00023306"/>
    </source>
</evidence>
<sequence length="467" mass="51071">MASRIPIRRPRTLGAENENARPTQAPARAKVLGRAAPLAASSKSGQAAKPATVAGASNAAVASAAPTRKLSAREAEINAILGGANRKRKALEELEIRKNVWSGSMTGQTMYSGMSAENRKILGLPKKSTETTTAAAPQRAPLKSVPVAEQPPRPQVFVPPPANASRPSDVRRLSSRPSLIPVRQQQREQEATVDLDADDEEPLAKRQRTSSIGPEDVPSELSEAEIAADLDAYTDDDAEEVEVEADLDAGDWEDLDAADYDDPMMASEYVADIQRYLKEVELTTLPSPTYMSSQPSLTWSMRALLNDWLTQVHTRFHLLPETLFLCAHLIDRFLSLRAVAPTKLQLVGMAALLLAAKFEETVTPAIANFTHISEDAFSAQEMRQAEQHILRTLEWDLSYPSPMHWLRRVSKAEGYKPQTRQLGKYLAEIFIVEERLVATPPSLLAAAAMWLARLALGEGGLGGCARR</sequence>
<keyword evidence="8" id="KW-1185">Reference proteome</keyword>
<dbReference type="InterPro" id="IPR036915">
    <property type="entry name" value="Cyclin-like_sf"/>
</dbReference>
<protein>
    <submittedName>
        <fullName evidence="7">MFS domain-containing protein</fullName>
    </submittedName>
</protein>
<comment type="similarity">
    <text evidence="4">Belongs to the cyclin family.</text>
</comment>
<dbReference type="InterPro" id="IPR004367">
    <property type="entry name" value="Cyclin_C-dom"/>
</dbReference>
<feature type="compositionally biased region" description="Acidic residues" evidence="5">
    <location>
        <begin position="191"/>
        <end position="201"/>
    </location>
</feature>
<dbReference type="InterPro" id="IPR006671">
    <property type="entry name" value="Cyclin_N"/>
</dbReference>
<feature type="compositionally biased region" description="Basic residues" evidence="5">
    <location>
        <begin position="1"/>
        <end position="11"/>
    </location>
</feature>
<evidence type="ECO:0000256" key="1">
    <source>
        <dbReference type="ARBA" id="ARBA00022618"/>
    </source>
</evidence>
<dbReference type="SMART" id="SM00385">
    <property type="entry name" value="CYCLIN"/>
    <property type="match status" value="2"/>
</dbReference>
<feature type="region of interest" description="Disordered" evidence="5">
    <location>
        <begin position="128"/>
        <end position="219"/>
    </location>
</feature>
<dbReference type="EMBL" id="JACAZI010000014">
    <property type="protein sequence ID" value="KAF7344980.1"/>
    <property type="molecule type" value="Genomic_DNA"/>
</dbReference>
<dbReference type="AlphaFoldDB" id="A0A8H7CP53"/>
<dbReference type="InterPro" id="IPR013763">
    <property type="entry name" value="Cyclin-like_dom"/>
</dbReference>
<keyword evidence="2 4" id="KW-0195">Cyclin</keyword>
<evidence type="ECO:0000256" key="5">
    <source>
        <dbReference type="SAM" id="MobiDB-lite"/>
    </source>
</evidence>
<evidence type="ECO:0000313" key="7">
    <source>
        <dbReference type="EMBL" id="KAF7344980.1"/>
    </source>
</evidence>
<reference evidence="7" key="1">
    <citation type="submission" date="2020-05" db="EMBL/GenBank/DDBJ databases">
        <title>Mycena genomes resolve the evolution of fungal bioluminescence.</title>
        <authorList>
            <person name="Tsai I.J."/>
        </authorList>
    </citation>
    <scope>NUCLEOTIDE SEQUENCE</scope>
    <source>
        <strain evidence="7">CCC161011</strain>
    </source>
</reference>
<feature type="domain" description="Cyclin-like" evidence="6">
    <location>
        <begin position="307"/>
        <end position="391"/>
    </location>
</feature>